<evidence type="ECO:0000259" key="5">
    <source>
        <dbReference type="Pfam" id="PF00496"/>
    </source>
</evidence>
<dbReference type="AlphaFoldDB" id="A0A6J7LXU0"/>
<comment type="similarity">
    <text evidence="2">Belongs to the bacterial solute-binding protein 5 family.</text>
</comment>
<dbReference type="EMBL" id="CAFBOJ010000021">
    <property type="protein sequence ID" value="CAB4973690.1"/>
    <property type="molecule type" value="Genomic_DNA"/>
</dbReference>
<dbReference type="InterPro" id="IPR030678">
    <property type="entry name" value="Peptide/Ni-bd"/>
</dbReference>
<dbReference type="InterPro" id="IPR039424">
    <property type="entry name" value="SBP_5"/>
</dbReference>
<dbReference type="Gene3D" id="3.40.190.10">
    <property type="entry name" value="Periplasmic binding protein-like II"/>
    <property type="match status" value="1"/>
</dbReference>
<evidence type="ECO:0000256" key="2">
    <source>
        <dbReference type="ARBA" id="ARBA00005695"/>
    </source>
</evidence>
<dbReference type="GO" id="GO:1904680">
    <property type="term" value="F:peptide transmembrane transporter activity"/>
    <property type="evidence" value="ECO:0007669"/>
    <property type="project" value="TreeGrafter"/>
</dbReference>
<dbReference type="SUPFAM" id="SSF53850">
    <property type="entry name" value="Periplasmic binding protein-like II"/>
    <property type="match status" value="1"/>
</dbReference>
<dbReference type="PIRSF" id="PIRSF002741">
    <property type="entry name" value="MppA"/>
    <property type="match status" value="1"/>
</dbReference>
<dbReference type="PANTHER" id="PTHR30290:SF10">
    <property type="entry name" value="PERIPLASMIC OLIGOPEPTIDE-BINDING PROTEIN-RELATED"/>
    <property type="match status" value="1"/>
</dbReference>
<evidence type="ECO:0000256" key="4">
    <source>
        <dbReference type="ARBA" id="ARBA00022729"/>
    </source>
</evidence>
<keyword evidence="3" id="KW-0813">Transport</keyword>
<dbReference type="CDD" id="cd00995">
    <property type="entry name" value="PBP2_NikA_DppA_OppA_like"/>
    <property type="match status" value="1"/>
</dbReference>
<organism evidence="7">
    <name type="scientific">freshwater metagenome</name>
    <dbReference type="NCBI Taxonomy" id="449393"/>
    <lineage>
        <taxon>unclassified sequences</taxon>
        <taxon>metagenomes</taxon>
        <taxon>ecological metagenomes</taxon>
    </lineage>
</organism>
<evidence type="ECO:0000313" key="7">
    <source>
        <dbReference type="EMBL" id="CAB4973690.1"/>
    </source>
</evidence>
<proteinExistence type="inferred from homology"/>
<keyword evidence="4" id="KW-0732">Signal</keyword>
<name>A0A6J7LXU0_9ZZZZ</name>
<dbReference type="PANTHER" id="PTHR30290">
    <property type="entry name" value="PERIPLASMIC BINDING COMPONENT OF ABC TRANSPORTER"/>
    <property type="match status" value="1"/>
</dbReference>
<dbReference type="Gene3D" id="3.10.105.10">
    <property type="entry name" value="Dipeptide-binding Protein, Domain 3"/>
    <property type="match status" value="1"/>
</dbReference>
<evidence type="ECO:0000256" key="1">
    <source>
        <dbReference type="ARBA" id="ARBA00004196"/>
    </source>
</evidence>
<dbReference type="Pfam" id="PF00496">
    <property type="entry name" value="SBP_bac_5"/>
    <property type="match status" value="1"/>
</dbReference>
<dbReference type="GO" id="GO:0015833">
    <property type="term" value="P:peptide transport"/>
    <property type="evidence" value="ECO:0007669"/>
    <property type="project" value="TreeGrafter"/>
</dbReference>
<evidence type="ECO:0000256" key="3">
    <source>
        <dbReference type="ARBA" id="ARBA00022448"/>
    </source>
</evidence>
<sequence>MVSIESSSNQPEAQHPVFNRRTFLQAALATTAVVGVGSFLTACGVKTQKVVSKLIRVGWKADMDTFNPFTTVTTEGVEIQSMIYDKLLDYGLDLQSEPSLATKSVSAGNTITYTIRDGVTWHDGTPFSVKDIVYTYETIGKNKLGINAQFLADYVSVSAPDDKTVVLTFTRPQAFDPGLVIPIVPAHIWSTKSTDEISKFDNLAPIGTGPFAFGTRKQGQIVTVTRNDKWWGTAPEASGISWAIYSNDDLLAQALKNGEVDITPNVPPTVFDGLKKDSAVTAVELDSFSFHHIGMNVSKVKGSTGNPLMHDRAIRQALGYALDRNQIVQIAYAGHALPAGSILTPNFGDYYYEPKGDAVIDNNPAKANAILDAAGYSAKGSDGIRKTKDGKSLSFRVICTATTSVDVRTAQLFQATAEKVGIKLTLTTVDSDTMASAVYNLENPDWDIFVWGWDSGVNDPSYLLGVPLTSQIGGNNDVFYSNPVYDDLFTKQSAELDHTKRVAIVQEMQKLFYEDCVYLVAVYLKKLQAYNNSGWTGWTNVAGGIIFNFTRDNYLKVKAGK</sequence>
<dbReference type="InterPro" id="IPR000914">
    <property type="entry name" value="SBP_5_dom"/>
</dbReference>
<accession>A0A6J7LXU0</accession>
<protein>
    <submittedName>
        <fullName evidence="7">Unannotated protein</fullName>
    </submittedName>
</protein>
<comment type="subcellular location">
    <subcellularLocation>
        <location evidence="1">Cell envelope</location>
    </subcellularLocation>
</comment>
<dbReference type="EMBL" id="CAEZZR010000020">
    <property type="protein sequence ID" value="CAB4767375.1"/>
    <property type="molecule type" value="Genomic_DNA"/>
</dbReference>
<gene>
    <name evidence="6" type="ORF">UFOPK2907_00343</name>
    <name evidence="7" type="ORF">UFOPK3937_00317</name>
</gene>
<reference evidence="7" key="1">
    <citation type="submission" date="2020-05" db="EMBL/GenBank/DDBJ databases">
        <authorList>
            <person name="Chiriac C."/>
            <person name="Salcher M."/>
            <person name="Ghai R."/>
            <person name="Kavagutti S V."/>
        </authorList>
    </citation>
    <scope>NUCLEOTIDE SEQUENCE</scope>
</reference>
<feature type="domain" description="Solute-binding protein family 5" evidence="5">
    <location>
        <begin position="97"/>
        <end position="471"/>
    </location>
</feature>
<dbReference type="GO" id="GO:0042597">
    <property type="term" value="C:periplasmic space"/>
    <property type="evidence" value="ECO:0007669"/>
    <property type="project" value="UniProtKB-ARBA"/>
</dbReference>
<evidence type="ECO:0000313" key="6">
    <source>
        <dbReference type="EMBL" id="CAB4767375.1"/>
    </source>
</evidence>
<dbReference type="GO" id="GO:0043190">
    <property type="term" value="C:ATP-binding cassette (ABC) transporter complex"/>
    <property type="evidence" value="ECO:0007669"/>
    <property type="project" value="InterPro"/>
</dbReference>
<dbReference type="GO" id="GO:0030313">
    <property type="term" value="C:cell envelope"/>
    <property type="evidence" value="ECO:0007669"/>
    <property type="project" value="UniProtKB-SubCell"/>
</dbReference>